<evidence type="ECO:0000313" key="1">
    <source>
        <dbReference type="EMBL" id="VEL38431.1"/>
    </source>
</evidence>
<organism evidence="1 2">
    <name type="scientific">Protopolystoma xenopodis</name>
    <dbReference type="NCBI Taxonomy" id="117903"/>
    <lineage>
        <taxon>Eukaryota</taxon>
        <taxon>Metazoa</taxon>
        <taxon>Spiralia</taxon>
        <taxon>Lophotrochozoa</taxon>
        <taxon>Platyhelminthes</taxon>
        <taxon>Monogenea</taxon>
        <taxon>Polyopisthocotylea</taxon>
        <taxon>Polystomatidea</taxon>
        <taxon>Polystomatidae</taxon>
        <taxon>Protopolystoma</taxon>
    </lineage>
</organism>
<sequence length="155" mass="17295">MRAMRLATLGCYSSPSPHCLDNRLRSRFLSLTRQTGIDPSHPCIMHQLSRKPNSYVAYGCGRVARPVMRCKNTCRKTTGNQSSDLVSSLAQPRVEKEFEEATCSADQSCETSRLIAIILLSSRHLYDRVAGRLAFGRGRVDRQLVDLPRAHSTTA</sequence>
<evidence type="ECO:0000313" key="2">
    <source>
        <dbReference type="Proteomes" id="UP000784294"/>
    </source>
</evidence>
<dbReference type="Proteomes" id="UP000784294">
    <property type="component" value="Unassembled WGS sequence"/>
</dbReference>
<dbReference type="EMBL" id="CAAALY010257920">
    <property type="protein sequence ID" value="VEL38431.1"/>
    <property type="molecule type" value="Genomic_DNA"/>
</dbReference>
<name>A0A448XJW3_9PLAT</name>
<protein>
    <submittedName>
        <fullName evidence="1">Uncharacterized protein</fullName>
    </submittedName>
</protein>
<reference evidence="1" key="1">
    <citation type="submission" date="2018-11" db="EMBL/GenBank/DDBJ databases">
        <authorList>
            <consortium name="Pathogen Informatics"/>
        </authorList>
    </citation>
    <scope>NUCLEOTIDE SEQUENCE</scope>
</reference>
<accession>A0A448XJW3</accession>
<proteinExistence type="predicted"/>
<dbReference type="AlphaFoldDB" id="A0A448XJW3"/>
<keyword evidence="2" id="KW-1185">Reference proteome</keyword>
<gene>
    <name evidence="1" type="ORF">PXEA_LOCUS31871</name>
</gene>
<comment type="caution">
    <text evidence="1">The sequence shown here is derived from an EMBL/GenBank/DDBJ whole genome shotgun (WGS) entry which is preliminary data.</text>
</comment>